<dbReference type="RefSeq" id="WP_067908398.1">
    <property type="nucleotide sequence ID" value="NZ_LZJP01000089.1"/>
</dbReference>
<dbReference type="InterPro" id="IPR003399">
    <property type="entry name" value="Mce/MlaD"/>
</dbReference>
<reference evidence="2 3" key="1">
    <citation type="submission" date="2016-06" db="EMBL/GenBank/DDBJ databases">
        <authorList>
            <person name="Kjaerup R.B."/>
            <person name="Dalgaard T.S."/>
            <person name="Juul-Madsen H.R."/>
        </authorList>
    </citation>
    <scope>NUCLEOTIDE SEQUENCE [LARGE SCALE GENOMIC DNA]</scope>
    <source>
        <strain evidence="2 3">E152</strain>
    </source>
</reference>
<evidence type="ECO:0000313" key="3">
    <source>
        <dbReference type="Proteomes" id="UP000092389"/>
    </source>
</evidence>
<protein>
    <submittedName>
        <fullName evidence="2">Mammalian cell entry protein</fullName>
    </submittedName>
</protein>
<accession>A0A1A2TNS9</accession>
<dbReference type="GO" id="GO:0005576">
    <property type="term" value="C:extracellular region"/>
    <property type="evidence" value="ECO:0007669"/>
    <property type="project" value="TreeGrafter"/>
</dbReference>
<comment type="caution">
    <text evidence="2">The sequence shown here is derived from an EMBL/GenBank/DDBJ whole genome shotgun (WGS) entry which is preliminary data.</text>
</comment>
<dbReference type="PANTHER" id="PTHR33371">
    <property type="entry name" value="INTERMEMBRANE PHOSPHOLIPID TRANSPORT SYSTEM BINDING PROTEIN MLAD-RELATED"/>
    <property type="match status" value="1"/>
</dbReference>
<dbReference type="Proteomes" id="UP000092389">
    <property type="component" value="Unassembled WGS sequence"/>
</dbReference>
<dbReference type="PROSITE" id="PS51257">
    <property type="entry name" value="PROKAR_LIPOPROTEIN"/>
    <property type="match status" value="1"/>
</dbReference>
<dbReference type="InterPro" id="IPR005693">
    <property type="entry name" value="Mce"/>
</dbReference>
<evidence type="ECO:0000313" key="2">
    <source>
        <dbReference type="EMBL" id="OBH78041.1"/>
    </source>
</evidence>
<dbReference type="EMBL" id="LZJU01000052">
    <property type="protein sequence ID" value="OBH78041.1"/>
    <property type="molecule type" value="Genomic_DNA"/>
</dbReference>
<dbReference type="Pfam" id="PF02470">
    <property type="entry name" value="MlaD"/>
    <property type="match status" value="1"/>
</dbReference>
<feature type="domain" description="Mce/MlaD" evidence="1">
    <location>
        <begin position="33"/>
        <end position="107"/>
    </location>
</feature>
<dbReference type="InterPro" id="IPR052336">
    <property type="entry name" value="MlaD_Phospholipid_Transporter"/>
</dbReference>
<dbReference type="AlphaFoldDB" id="A0A1A2TNS9"/>
<gene>
    <name evidence="2" type="ORF">A5683_17470</name>
</gene>
<proteinExistence type="predicted"/>
<sequence>MTRLPIIKLVVIIAMVLGACGCASGAFVALDRGMTIVAQFDSASGLYEGNAVSILGMPVGKVEKILAKGQYVEVTMHVDGGVKIPANAQAVTVSTSILTDRHVEFTPVYKGGPTLADHDILSLARTRTPVEFDRVLAMVDKLAVKLQGDGRGSGPVADLLDVSAAMTGGNGPKIRSALGELSQALKVSQERGAPTRDAITTIVTSLDRLTKAAADNDQTIREVGSAVHQLSDVLADERLGSGSTGAQINQILSGTADLLDANRDTLKSTAANTETVTRAIADYRREMAEVLDLIPLLLDNVYNMIDTNKHAIRAHPVLDKVELNGQATKELCNLMGMRQLGCATGTIQDFGPDFGATSMLEGLAGLSSR</sequence>
<dbReference type="OrthoDB" id="4516955at2"/>
<organism evidence="2 3">
    <name type="scientific">Mycobacterium mantenii</name>
    <dbReference type="NCBI Taxonomy" id="560555"/>
    <lineage>
        <taxon>Bacteria</taxon>
        <taxon>Bacillati</taxon>
        <taxon>Actinomycetota</taxon>
        <taxon>Actinomycetes</taxon>
        <taxon>Mycobacteriales</taxon>
        <taxon>Mycobacteriaceae</taxon>
        <taxon>Mycobacterium</taxon>
        <taxon>Mycobacterium avium complex (MAC)</taxon>
    </lineage>
</organism>
<dbReference type="PANTHER" id="PTHR33371:SF4">
    <property type="entry name" value="INTERMEMBRANE PHOSPHOLIPID TRANSPORT SYSTEM BINDING PROTEIN MLAD"/>
    <property type="match status" value="1"/>
</dbReference>
<evidence type="ECO:0000259" key="1">
    <source>
        <dbReference type="Pfam" id="PF02470"/>
    </source>
</evidence>
<dbReference type="NCBIfam" id="TIGR00996">
    <property type="entry name" value="Mtu_fam_mce"/>
    <property type="match status" value="1"/>
</dbReference>
<name>A0A1A2TNS9_MYCNT</name>